<dbReference type="AlphaFoldDB" id="A0A317ERI7"/>
<dbReference type="Pfam" id="PF02482">
    <property type="entry name" value="Ribosomal_S30AE"/>
    <property type="match status" value="1"/>
</dbReference>
<dbReference type="InterPro" id="IPR036567">
    <property type="entry name" value="RHF-like"/>
</dbReference>
<dbReference type="SUPFAM" id="SSF69754">
    <property type="entry name" value="Ribosome binding protein Y (YfiA homologue)"/>
    <property type="match status" value="1"/>
</dbReference>
<evidence type="ECO:0000313" key="1">
    <source>
        <dbReference type="EMBL" id="PWS29072.1"/>
    </source>
</evidence>
<name>A0A317ERI7_9SPHI</name>
<accession>A0A317ERI7</accession>
<reference evidence="1 2" key="1">
    <citation type="submission" date="2018-05" db="EMBL/GenBank/DDBJ databases">
        <title>Pedobacter paludis sp. nov., isolated from wetland soil.</title>
        <authorList>
            <person name="Zhang Y."/>
            <person name="Wang G."/>
        </authorList>
    </citation>
    <scope>NUCLEOTIDE SEQUENCE [LARGE SCALE GENOMIC DNA]</scope>
    <source>
        <strain evidence="1 2">KCTC22721</strain>
    </source>
</reference>
<gene>
    <name evidence="1" type="ORF">DHW03_04355</name>
</gene>
<dbReference type="EMBL" id="QGNZ01000001">
    <property type="protein sequence ID" value="PWS29072.1"/>
    <property type="molecule type" value="Genomic_DNA"/>
</dbReference>
<organism evidence="1 2">
    <name type="scientific">Pedobacter yonginense</name>
    <dbReference type="NCBI Taxonomy" id="651869"/>
    <lineage>
        <taxon>Bacteria</taxon>
        <taxon>Pseudomonadati</taxon>
        <taxon>Bacteroidota</taxon>
        <taxon>Sphingobacteriia</taxon>
        <taxon>Sphingobacteriales</taxon>
        <taxon>Sphingobacteriaceae</taxon>
        <taxon>Pedobacter</taxon>
    </lineage>
</organism>
<dbReference type="InterPro" id="IPR003489">
    <property type="entry name" value="RHF/RaiA"/>
</dbReference>
<evidence type="ECO:0008006" key="3">
    <source>
        <dbReference type="Google" id="ProtNLM"/>
    </source>
</evidence>
<comment type="caution">
    <text evidence="1">The sequence shown here is derived from an EMBL/GenBank/DDBJ whole genome shotgun (WGS) entry which is preliminary data.</text>
</comment>
<protein>
    <recommendedName>
        <fullName evidence="3">Ribosomal subunit interface protein</fullName>
    </recommendedName>
</protein>
<dbReference type="RefSeq" id="WP_109924501.1">
    <property type="nucleotide sequence ID" value="NZ_QGNZ01000001.1"/>
</dbReference>
<proteinExistence type="predicted"/>
<dbReference type="Gene3D" id="3.30.160.100">
    <property type="entry name" value="Ribosome hibernation promotion factor-like"/>
    <property type="match status" value="1"/>
</dbReference>
<keyword evidence="2" id="KW-1185">Reference proteome</keyword>
<sequence length="104" mass="11537">MTIQLNTDKSLTIHQEYETKIQTQITDALSRFNDLITRLEVHLSDENGSKDGLDDKRCLLEAKIAGKEPIAVTNFGDTYDLAITGALTKMKSALEKVAGKMKSH</sequence>
<dbReference type="Proteomes" id="UP000245379">
    <property type="component" value="Unassembled WGS sequence"/>
</dbReference>
<dbReference type="OrthoDB" id="121633at2"/>
<evidence type="ECO:0000313" key="2">
    <source>
        <dbReference type="Proteomes" id="UP000245379"/>
    </source>
</evidence>